<comment type="caution">
    <text evidence="1">The sequence shown here is derived from an EMBL/GenBank/DDBJ whole genome shotgun (WGS) entry which is preliminary data.</text>
</comment>
<dbReference type="EMBL" id="BARU01042530">
    <property type="protein sequence ID" value="GAH85910.1"/>
    <property type="molecule type" value="Genomic_DNA"/>
</dbReference>
<name>X1JWZ1_9ZZZZ</name>
<protein>
    <submittedName>
        <fullName evidence="1">Uncharacterized protein</fullName>
    </submittedName>
</protein>
<evidence type="ECO:0000313" key="1">
    <source>
        <dbReference type="EMBL" id="GAH85910.1"/>
    </source>
</evidence>
<feature type="non-terminal residue" evidence="1">
    <location>
        <position position="1"/>
    </location>
</feature>
<gene>
    <name evidence="1" type="ORF">S03H2_65327</name>
</gene>
<reference evidence="1" key="1">
    <citation type="journal article" date="2014" name="Front. Microbiol.">
        <title>High frequency of phylogenetically diverse reductive dehalogenase-homologous genes in deep subseafloor sedimentary metagenomes.</title>
        <authorList>
            <person name="Kawai M."/>
            <person name="Futagami T."/>
            <person name="Toyoda A."/>
            <person name="Takaki Y."/>
            <person name="Nishi S."/>
            <person name="Hori S."/>
            <person name="Arai W."/>
            <person name="Tsubouchi T."/>
            <person name="Morono Y."/>
            <person name="Uchiyama I."/>
            <person name="Ito T."/>
            <person name="Fujiyama A."/>
            <person name="Inagaki F."/>
            <person name="Takami H."/>
        </authorList>
    </citation>
    <scope>NUCLEOTIDE SEQUENCE</scope>
    <source>
        <strain evidence="1">Expedition CK06-06</strain>
    </source>
</reference>
<organism evidence="1">
    <name type="scientific">marine sediment metagenome</name>
    <dbReference type="NCBI Taxonomy" id="412755"/>
    <lineage>
        <taxon>unclassified sequences</taxon>
        <taxon>metagenomes</taxon>
        <taxon>ecological metagenomes</taxon>
    </lineage>
</organism>
<dbReference type="AlphaFoldDB" id="X1JWZ1"/>
<sequence>GIWQAAFISMLGAGFFIGGMEIPYQVAGYTLRWNEWFESQNFLIVIREQLMFAIPFV</sequence>
<accession>X1JWZ1</accession>
<proteinExistence type="predicted"/>